<dbReference type="NCBIfam" id="TIGR04350">
    <property type="entry name" value="C_S_lyase_PatB"/>
    <property type="match status" value="1"/>
</dbReference>
<dbReference type="Pfam" id="PF00155">
    <property type="entry name" value="Aminotran_1_2"/>
    <property type="match status" value="1"/>
</dbReference>
<dbReference type="GO" id="GO:0030170">
    <property type="term" value="F:pyridoxal phosphate binding"/>
    <property type="evidence" value="ECO:0007669"/>
    <property type="project" value="InterPro"/>
</dbReference>
<evidence type="ECO:0000256" key="6">
    <source>
        <dbReference type="SAM" id="Phobius"/>
    </source>
</evidence>
<dbReference type="AlphaFoldDB" id="A0A381R0Q5"/>
<evidence type="ECO:0000313" key="8">
    <source>
        <dbReference type="EMBL" id="SUZ83447.1"/>
    </source>
</evidence>
<reference evidence="8" key="1">
    <citation type="submission" date="2018-05" db="EMBL/GenBank/DDBJ databases">
        <authorList>
            <person name="Lanie J.A."/>
            <person name="Ng W.-L."/>
            <person name="Kazmierczak K.M."/>
            <person name="Andrzejewski T.M."/>
            <person name="Davidsen T.M."/>
            <person name="Wayne K.J."/>
            <person name="Tettelin H."/>
            <person name="Glass J.I."/>
            <person name="Rusch D."/>
            <person name="Podicherti R."/>
            <person name="Tsui H.-C.T."/>
            <person name="Winkler M.E."/>
        </authorList>
    </citation>
    <scope>NUCLEOTIDE SEQUENCE</scope>
</reference>
<evidence type="ECO:0000256" key="3">
    <source>
        <dbReference type="ARBA" id="ARBA00022898"/>
    </source>
</evidence>
<dbReference type="EMBL" id="UINC01001550">
    <property type="protein sequence ID" value="SUZ83447.1"/>
    <property type="molecule type" value="Genomic_DNA"/>
</dbReference>
<dbReference type="InterPro" id="IPR015421">
    <property type="entry name" value="PyrdxlP-dep_Trfase_major"/>
</dbReference>
<dbReference type="Gene3D" id="3.40.640.10">
    <property type="entry name" value="Type I PLP-dependent aspartate aminotransferase-like (Major domain)"/>
    <property type="match status" value="1"/>
</dbReference>
<evidence type="ECO:0000256" key="4">
    <source>
        <dbReference type="ARBA" id="ARBA00023239"/>
    </source>
</evidence>
<dbReference type="CDD" id="cd00609">
    <property type="entry name" value="AAT_like"/>
    <property type="match status" value="1"/>
</dbReference>
<feature type="transmembrane region" description="Helical" evidence="6">
    <location>
        <begin position="86"/>
        <end position="108"/>
    </location>
</feature>
<dbReference type="EC" id="4.4.1.13" evidence="2"/>
<comment type="cofactor">
    <cofactor evidence="1">
        <name>pyridoxal 5'-phosphate</name>
        <dbReference type="ChEBI" id="CHEBI:597326"/>
    </cofactor>
</comment>
<organism evidence="8">
    <name type="scientific">marine metagenome</name>
    <dbReference type="NCBI Taxonomy" id="408172"/>
    <lineage>
        <taxon>unclassified sequences</taxon>
        <taxon>metagenomes</taxon>
        <taxon>ecological metagenomes</taxon>
    </lineage>
</organism>
<proteinExistence type="inferred from homology"/>
<evidence type="ECO:0000256" key="5">
    <source>
        <dbReference type="ARBA" id="ARBA00037974"/>
    </source>
</evidence>
<sequence length="384" mass="44367">MHFNKKINRKNTNSFKWDDYQNLFGRSDLMPFWVADMDFATPEPILDAIRERTKHPIFGYEIRSEKYYCAIEDWVRRRHNWSIDRVWLTFCPPSTIVGIYGLVNALTFEGDSIIIPTPNYGPLLNLVKDNQRELITSPMRETQGMFSIDLDDIENKIQTNSKMIILSSPHNPTGRVFKKSEIDDLSELANKYKLIVISDEVHSDLVLPGFKHIPFGKIMKHQSVTIISPNKSFNTASIPQSTFIIPNENIREKFKDYLETTQLNHDASFGSVAMIAAYCHCEEWLDELLSYIHGNHKIVQNYFEKNFPKVKKTYAEGTYLAWLDCRALNMSDNEIKKRLVEKGGIGLYGGDYFGMETEGFFRMNIACSREFLIKGLKAIKKALS</sequence>
<evidence type="ECO:0000256" key="1">
    <source>
        <dbReference type="ARBA" id="ARBA00001933"/>
    </source>
</evidence>
<dbReference type="PANTHER" id="PTHR43525:SF1">
    <property type="entry name" value="PROTEIN MALY"/>
    <property type="match status" value="1"/>
</dbReference>
<keyword evidence="4" id="KW-0456">Lyase</keyword>
<dbReference type="GO" id="GO:0047804">
    <property type="term" value="F:cysteine-S-conjugate beta-lyase activity"/>
    <property type="evidence" value="ECO:0007669"/>
    <property type="project" value="UniProtKB-EC"/>
</dbReference>
<gene>
    <name evidence="8" type="ORF">METZ01_LOCUS36301</name>
</gene>
<keyword evidence="6" id="KW-1133">Transmembrane helix</keyword>
<dbReference type="InterPro" id="IPR015422">
    <property type="entry name" value="PyrdxlP-dep_Trfase_small"/>
</dbReference>
<dbReference type="PANTHER" id="PTHR43525">
    <property type="entry name" value="PROTEIN MALY"/>
    <property type="match status" value="1"/>
</dbReference>
<dbReference type="SUPFAM" id="SSF53383">
    <property type="entry name" value="PLP-dependent transferases"/>
    <property type="match status" value="1"/>
</dbReference>
<name>A0A381R0Q5_9ZZZZ</name>
<comment type="similarity">
    <text evidence="5">Belongs to the class-II pyridoxal-phosphate-dependent aminotransferase family. MalY/PatB cystathionine beta-lyase subfamily.</text>
</comment>
<dbReference type="InterPro" id="IPR027619">
    <property type="entry name" value="C-S_lyase_PatB-like"/>
</dbReference>
<keyword evidence="6" id="KW-0812">Transmembrane</keyword>
<evidence type="ECO:0000256" key="2">
    <source>
        <dbReference type="ARBA" id="ARBA00012224"/>
    </source>
</evidence>
<dbReference type="Gene3D" id="3.90.1150.10">
    <property type="entry name" value="Aspartate Aminotransferase, domain 1"/>
    <property type="match status" value="1"/>
</dbReference>
<accession>A0A381R0Q5</accession>
<dbReference type="InterPro" id="IPR051798">
    <property type="entry name" value="Class-II_PLP-Dep_Aminotrans"/>
</dbReference>
<dbReference type="InterPro" id="IPR004839">
    <property type="entry name" value="Aminotransferase_I/II_large"/>
</dbReference>
<feature type="domain" description="Aminotransferase class I/classII large" evidence="7">
    <location>
        <begin position="30"/>
        <end position="372"/>
    </location>
</feature>
<dbReference type="InterPro" id="IPR015424">
    <property type="entry name" value="PyrdxlP-dep_Trfase"/>
</dbReference>
<evidence type="ECO:0000259" key="7">
    <source>
        <dbReference type="Pfam" id="PF00155"/>
    </source>
</evidence>
<keyword evidence="3" id="KW-0663">Pyridoxal phosphate</keyword>
<keyword evidence="6" id="KW-0472">Membrane</keyword>
<protein>
    <recommendedName>
        <fullName evidence="2">cysteine-S-conjugate beta-lyase</fullName>
        <ecNumber evidence="2">4.4.1.13</ecNumber>
    </recommendedName>
</protein>